<keyword evidence="2" id="KW-0813">Transport</keyword>
<dbReference type="InterPro" id="IPR013525">
    <property type="entry name" value="ABC2_TM"/>
</dbReference>
<protein>
    <recommendedName>
        <fullName evidence="7">ABC-2 type transporter transmembrane domain-containing protein</fullName>
    </recommendedName>
</protein>
<keyword evidence="3 6" id="KW-0812">Transmembrane</keyword>
<feature type="transmembrane region" description="Helical" evidence="6">
    <location>
        <begin position="202"/>
        <end position="230"/>
    </location>
</feature>
<keyword evidence="9" id="KW-1185">Reference proteome</keyword>
<evidence type="ECO:0000256" key="1">
    <source>
        <dbReference type="ARBA" id="ARBA00004141"/>
    </source>
</evidence>
<evidence type="ECO:0000256" key="4">
    <source>
        <dbReference type="ARBA" id="ARBA00022989"/>
    </source>
</evidence>
<evidence type="ECO:0000256" key="6">
    <source>
        <dbReference type="SAM" id="Phobius"/>
    </source>
</evidence>
<dbReference type="Pfam" id="PF01061">
    <property type="entry name" value="ABC2_membrane"/>
    <property type="match status" value="1"/>
</dbReference>
<comment type="subcellular location">
    <subcellularLocation>
        <location evidence="1">Membrane</location>
        <topology evidence="1">Multi-pass membrane protein</topology>
    </subcellularLocation>
</comment>
<keyword evidence="5 6" id="KW-0472">Membrane</keyword>
<dbReference type="AlphaFoldDB" id="A0A067E380"/>
<dbReference type="Gene3D" id="3.40.50.300">
    <property type="entry name" value="P-loop containing nucleotide triphosphate hydrolases"/>
    <property type="match status" value="1"/>
</dbReference>
<feature type="transmembrane region" description="Helical" evidence="6">
    <location>
        <begin position="767"/>
        <end position="789"/>
    </location>
</feature>
<feature type="domain" description="ABC-2 type transporter transmembrane" evidence="7">
    <location>
        <begin position="180"/>
        <end position="288"/>
    </location>
</feature>
<evidence type="ECO:0000256" key="3">
    <source>
        <dbReference type="ARBA" id="ARBA00022692"/>
    </source>
</evidence>
<dbReference type="PANTHER" id="PTHR19241">
    <property type="entry name" value="ATP-BINDING CASSETTE TRANSPORTER"/>
    <property type="match status" value="1"/>
</dbReference>
<dbReference type="InterPro" id="IPR027417">
    <property type="entry name" value="P-loop_NTPase"/>
</dbReference>
<evidence type="ECO:0000313" key="8">
    <source>
        <dbReference type="EMBL" id="KDO45351.1"/>
    </source>
</evidence>
<dbReference type="GO" id="GO:0140359">
    <property type="term" value="F:ABC-type transporter activity"/>
    <property type="evidence" value="ECO:0007669"/>
    <property type="project" value="InterPro"/>
</dbReference>
<evidence type="ECO:0000259" key="7">
    <source>
        <dbReference type="Pfam" id="PF01061"/>
    </source>
</evidence>
<accession>A0A067E380</accession>
<feature type="transmembrane region" description="Helical" evidence="6">
    <location>
        <begin position="242"/>
        <end position="260"/>
    </location>
</feature>
<name>A0A067E380_CITSI</name>
<keyword evidence="4 6" id="KW-1133">Transmembrane helix</keyword>
<dbReference type="EMBL" id="KK785260">
    <property type="protein sequence ID" value="KDO45351.1"/>
    <property type="molecule type" value="Genomic_DNA"/>
</dbReference>
<reference evidence="8 9" key="1">
    <citation type="submission" date="2014-04" db="EMBL/GenBank/DDBJ databases">
        <authorList>
            <consortium name="International Citrus Genome Consortium"/>
            <person name="Gmitter F."/>
            <person name="Chen C."/>
            <person name="Farmerie W."/>
            <person name="Harkins T."/>
            <person name="Desany B."/>
            <person name="Mohiuddin M."/>
            <person name="Kodira C."/>
            <person name="Borodovsky M."/>
            <person name="Lomsadze A."/>
            <person name="Burns P."/>
            <person name="Jenkins J."/>
            <person name="Prochnik S."/>
            <person name="Shu S."/>
            <person name="Chapman J."/>
            <person name="Pitluck S."/>
            <person name="Schmutz J."/>
            <person name="Rokhsar D."/>
        </authorList>
    </citation>
    <scope>NUCLEOTIDE SEQUENCE</scope>
</reference>
<organism evidence="8 9">
    <name type="scientific">Citrus sinensis</name>
    <name type="common">Sweet orange</name>
    <name type="synonym">Citrus aurantium var. sinensis</name>
    <dbReference type="NCBI Taxonomy" id="2711"/>
    <lineage>
        <taxon>Eukaryota</taxon>
        <taxon>Viridiplantae</taxon>
        <taxon>Streptophyta</taxon>
        <taxon>Embryophyta</taxon>
        <taxon>Tracheophyta</taxon>
        <taxon>Spermatophyta</taxon>
        <taxon>Magnoliopsida</taxon>
        <taxon>eudicotyledons</taxon>
        <taxon>Gunneridae</taxon>
        <taxon>Pentapetalae</taxon>
        <taxon>rosids</taxon>
        <taxon>malvids</taxon>
        <taxon>Sapindales</taxon>
        <taxon>Rutaceae</taxon>
        <taxon>Aurantioideae</taxon>
        <taxon>Citrus</taxon>
    </lineage>
</organism>
<gene>
    <name evidence="8" type="ORF">CISIN_1g048695mg</name>
</gene>
<evidence type="ECO:0000256" key="2">
    <source>
        <dbReference type="ARBA" id="ARBA00022448"/>
    </source>
</evidence>
<proteinExistence type="predicted"/>
<sequence>MESNEFLEAIIAGAGSKYIEPERTPLTIDEIIARYRVSDHYKDVMRIVNDDDKKYLIGIVVAKLSTKIAHSGGIESTRREDEYHTIWGQFQRPFVQTWWKSTKILVRRQIKIAKRLHQILPHSSTLCLQQESSNHVNLTLHDALESHKQKMIQAIVQDIFAGSLFHKLCDEYNQQQMNSALAYTLCVYFLAGLSLVQNGAPFFQYLVLLFEYLILLFLVAYFGSSVFFFLSAISSIPEVGNGLAGLLVSIFLHLSGFAIYPSNDPIYWKWLIYANPIYWANILYCKCQFNEGYTDPCTNFLSVTNSQQIAKRPWLPYAILLGWTVLANFLALLGRRNIEFTGASQSLPHLRKTSIIHSSKDYSHSKFQSSCSSGSYNSEDLSGYSVPQKLYSGYNHMNEGIKEFYIDVEMNGKGIPVEPVTFVFEGLTFSRYEEGSNESTPLFSYVTCYAKPQNMFALLGGSRTSKVTLLQCLAERIPFTGSLNGNVLLLCYVEKLDAHQTYSVSESIQFSAALRVGKTVNAMRRHIHVELVLNQLGLLPYSNQLVGSLHYHCPSILLLEEPLSGVDTIGTLTILNILSLCQIRSGHYCLSNTPYARTVPFFDLALILTKEGHQAYFGPRGSNHDIILDYFLLIPKNPRYSKRESPVRYITGAVGLGITKWGTPSLKNVQYTNGRLTGCTMIDILMGSLYFRIEYKDIFGVTSHSLCIYMQVILIGVISANNVISQIGTDRICSEFMRYWTVVFLFTLCITYFGMMVTFLAPLPTLAAFHVSIVTSIWVSASGVVVVLADTRFYSWIFYCNAKPQLPDGPFVWDRLATERSLSYERIDKDILILSTMCVLFASLAF</sequence>
<feature type="transmembrane region" description="Helical" evidence="6">
    <location>
        <begin position="180"/>
        <end position="196"/>
    </location>
</feature>
<evidence type="ECO:0000313" key="9">
    <source>
        <dbReference type="Proteomes" id="UP000027120"/>
    </source>
</evidence>
<evidence type="ECO:0000256" key="5">
    <source>
        <dbReference type="ARBA" id="ARBA00023136"/>
    </source>
</evidence>
<dbReference type="Proteomes" id="UP000027120">
    <property type="component" value="Unassembled WGS sequence"/>
</dbReference>
<feature type="non-terminal residue" evidence="8">
    <location>
        <position position="846"/>
    </location>
</feature>
<feature type="transmembrane region" description="Helical" evidence="6">
    <location>
        <begin position="739"/>
        <end position="761"/>
    </location>
</feature>
<feature type="transmembrane region" description="Helical" evidence="6">
    <location>
        <begin position="699"/>
        <end position="718"/>
    </location>
</feature>
<feature type="transmembrane region" description="Helical" evidence="6">
    <location>
        <begin position="314"/>
        <end position="333"/>
    </location>
</feature>
<dbReference type="GO" id="GO:0005886">
    <property type="term" value="C:plasma membrane"/>
    <property type="evidence" value="ECO:0007669"/>
    <property type="project" value="UniProtKB-ARBA"/>
</dbReference>
<dbReference type="SUPFAM" id="SSF52540">
    <property type="entry name" value="P-loop containing nucleoside triphosphate hydrolases"/>
    <property type="match status" value="1"/>
</dbReference>